<comment type="subcellular location">
    <subcellularLocation>
        <location evidence="1">Membrane</location>
        <topology evidence="1">Multi-pass membrane protein</topology>
    </subcellularLocation>
</comment>
<evidence type="ECO:0000256" key="5">
    <source>
        <dbReference type="SAM" id="Phobius"/>
    </source>
</evidence>
<evidence type="ECO:0000313" key="8">
    <source>
        <dbReference type="Proteomes" id="UP001197974"/>
    </source>
</evidence>
<keyword evidence="2 5" id="KW-0812">Transmembrane</keyword>
<reference evidence="7 8" key="1">
    <citation type="submission" date="2023-06" db="EMBL/GenBank/DDBJ databases">
        <title>Five Gram-positive bacteria isolated from mangrove sediments in Shenzhen, Guangdong, China.</title>
        <authorList>
            <person name="Yu S."/>
            <person name="Zheng W."/>
            <person name="Huang Y."/>
        </authorList>
    </citation>
    <scope>NUCLEOTIDE SEQUENCE [LARGE SCALE GENOMIC DNA]</scope>
    <source>
        <strain evidence="7 8">SaN35-3</strain>
    </source>
</reference>
<feature type="domain" description="ABC-2 type transporter transmembrane" evidence="6">
    <location>
        <begin position="45"/>
        <end position="224"/>
    </location>
</feature>
<dbReference type="EMBL" id="CP129013">
    <property type="protein sequence ID" value="WLR42138.1"/>
    <property type="molecule type" value="Genomic_DNA"/>
</dbReference>
<protein>
    <submittedName>
        <fullName evidence="7">ABC transporter permease</fullName>
    </submittedName>
</protein>
<dbReference type="Pfam" id="PF12698">
    <property type="entry name" value="ABC2_membrane_3"/>
    <property type="match status" value="1"/>
</dbReference>
<evidence type="ECO:0000256" key="3">
    <source>
        <dbReference type="ARBA" id="ARBA00022989"/>
    </source>
</evidence>
<dbReference type="RefSeq" id="WP_226540601.1">
    <property type="nucleotide sequence ID" value="NZ_CP129013.1"/>
</dbReference>
<dbReference type="PANTHER" id="PTHR43471:SF1">
    <property type="entry name" value="ABC TRANSPORTER PERMEASE PROTEIN NOSY-RELATED"/>
    <property type="match status" value="1"/>
</dbReference>
<organism evidence="7 8">
    <name type="scientific">Bacillus carboniphilus</name>
    <dbReference type="NCBI Taxonomy" id="86663"/>
    <lineage>
        <taxon>Bacteria</taxon>
        <taxon>Bacillati</taxon>
        <taxon>Bacillota</taxon>
        <taxon>Bacilli</taxon>
        <taxon>Bacillales</taxon>
        <taxon>Bacillaceae</taxon>
        <taxon>Bacillus</taxon>
    </lineage>
</organism>
<evidence type="ECO:0000256" key="1">
    <source>
        <dbReference type="ARBA" id="ARBA00004141"/>
    </source>
</evidence>
<evidence type="ECO:0000313" key="7">
    <source>
        <dbReference type="EMBL" id="WLR42138.1"/>
    </source>
</evidence>
<evidence type="ECO:0000259" key="6">
    <source>
        <dbReference type="Pfam" id="PF12698"/>
    </source>
</evidence>
<feature type="transmembrane region" description="Helical" evidence="5">
    <location>
        <begin position="90"/>
        <end position="115"/>
    </location>
</feature>
<keyword evidence="8" id="KW-1185">Reference proteome</keyword>
<dbReference type="PANTHER" id="PTHR43471">
    <property type="entry name" value="ABC TRANSPORTER PERMEASE"/>
    <property type="match status" value="1"/>
</dbReference>
<name>A0ABY9JV17_9BACI</name>
<keyword evidence="3 5" id="KW-1133">Transmembrane helix</keyword>
<feature type="transmembrane region" description="Helical" evidence="5">
    <location>
        <begin position="121"/>
        <end position="144"/>
    </location>
</feature>
<dbReference type="Proteomes" id="UP001197974">
    <property type="component" value="Chromosome"/>
</dbReference>
<evidence type="ECO:0000256" key="2">
    <source>
        <dbReference type="ARBA" id="ARBA00022692"/>
    </source>
</evidence>
<feature type="transmembrane region" description="Helical" evidence="5">
    <location>
        <begin position="151"/>
        <end position="172"/>
    </location>
</feature>
<evidence type="ECO:0000256" key="4">
    <source>
        <dbReference type="ARBA" id="ARBA00023136"/>
    </source>
</evidence>
<proteinExistence type="predicted"/>
<feature type="transmembrane region" description="Helical" evidence="5">
    <location>
        <begin position="20"/>
        <end position="38"/>
    </location>
</feature>
<feature type="transmembrane region" description="Helical" evidence="5">
    <location>
        <begin position="50"/>
        <end position="69"/>
    </location>
</feature>
<accession>A0ABY9JV17</accession>
<dbReference type="InterPro" id="IPR013525">
    <property type="entry name" value="ABC2_TM"/>
</dbReference>
<feature type="transmembrane region" description="Helical" evidence="5">
    <location>
        <begin position="205"/>
        <end position="227"/>
    </location>
</feature>
<gene>
    <name evidence="7" type="ORF">LC087_15440</name>
</gene>
<sequence>MTDSMSRIYAIFQKDMKDLFRNLFVLSVITVPIIYAVFFKDRDSLDISYTIISITFALVTVFIQSALIAEEKEKNTLRGLILSPATTLEILIGKSILTFLMTIGTVIVCIFIIGYQPKNLTIISLALFISAIFYLGLGTLLGLYTKSVTEASVLSFPIMFIFGFPLLIQSLIARASFLKPLEYLPNIQLLHLATIVEEGSSTGNIFSPFMIILAWTVLCWLLVFIAFNKRGALDH</sequence>
<keyword evidence="4 5" id="KW-0472">Membrane</keyword>